<proteinExistence type="predicted"/>
<reference evidence="1 2" key="1">
    <citation type="submission" date="2023-03" db="EMBL/GenBank/DDBJ databases">
        <title>Bacillus Genome Sequencing.</title>
        <authorList>
            <person name="Dunlap C."/>
        </authorList>
    </citation>
    <scope>NUCLEOTIDE SEQUENCE [LARGE SCALE GENOMIC DNA]</scope>
    <source>
        <strain evidence="1 2">NRS-1351</strain>
    </source>
</reference>
<accession>A0ABU6DMM8</accession>
<name>A0ABU6DMM8_9BACL</name>
<protein>
    <submittedName>
        <fullName evidence="1">Uncharacterized protein</fullName>
    </submittedName>
</protein>
<dbReference type="RefSeq" id="WP_127458495.1">
    <property type="nucleotide sequence ID" value="NZ_JAROBY010000101.1"/>
</dbReference>
<evidence type="ECO:0000313" key="1">
    <source>
        <dbReference type="EMBL" id="MEB4799049.1"/>
    </source>
</evidence>
<gene>
    <name evidence="1" type="ORF">P5G65_34795</name>
</gene>
<keyword evidence="2" id="KW-1185">Reference proteome</keyword>
<comment type="caution">
    <text evidence="1">The sequence shown here is derived from an EMBL/GenBank/DDBJ whole genome shotgun (WGS) entry which is preliminary data.</text>
</comment>
<sequence>MPETDIFRYVMTEHFSPIISRWHVGIRKDLHIKRAIFNSTGILIWQDVFGSWLPYNKLQQAAIKKWKHIWREHKANYQSSNNGAAGGG</sequence>
<organism evidence="1 2">
    <name type="scientific">Paenibacillus chondroitinus</name>
    <dbReference type="NCBI Taxonomy" id="59842"/>
    <lineage>
        <taxon>Bacteria</taxon>
        <taxon>Bacillati</taxon>
        <taxon>Bacillota</taxon>
        <taxon>Bacilli</taxon>
        <taxon>Bacillales</taxon>
        <taxon>Paenibacillaceae</taxon>
        <taxon>Paenibacillus</taxon>
    </lineage>
</organism>
<dbReference type="Proteomes" id="UP001355653">
    <property type="component" value="Unassembled WGS sequence"/>
</dbReference>
<evidence type="ECO:0000313" key="2">
    <source>
        <dbReference type="Proteomes" id="UP001355653"/>
    </source>
</evidence>
<dbReference type="EMBL" id="JAROBY010000101">
    <property type="protein sequence ID" value="MEB4799049.1"/>
    <property type="molecule type" value="Genomic_DNA"/>
</dbReference>